<accession>A0A382EMP8</accession>
<feature type="non-terminal residue" evidence="1">
    <location>
        <position position="29"/>
    </location>
</feature>
<dbReference type="EMBL" id="UINC01045166">
    <property type="protein sequence ID" value="SVB51592.1"/>
    <property type="molecule type" value="Genomic_DNA"/>
</dbReference>
<dbReference type="AlphaFoldDB" id="A0A382EMP8"/>
<proteinExistence type="predicted"/>
<sequence>MSLLVNLQLKVKPGQVPDLLETFKGILPG</sequence>
<name>A0A382EMP8_9ZZZZ</name>
<organism evidence="1">
    <name type="scientific">marine metagenome</name>
    <dbReference type="NCBI Taxonomy" id="408172"/>
    <lineage>
        <taxon>unclassified sequences</taxon>
        <taxon>metagenomes</taxon>
        <taxon>ecological metagenomes</taxon>
    </lineage>
</organism>
<evidence type="ECO:0000313" key="1">
    <source>
        <dbReference type="EMBL" id="SVB51592.1"/>
    </source>
</evidence>
<reference evidence="1" key="1">
    <citation type="submission" date="2018-05" db="EMBL/GenBank/DDBJ databases">
        <authorList>
            <person name="Lanie J.A."/>
            <person name="Ng W.-L."/>
            <person name="Kazmierczak K.M."/>
            <person name="Andrzejewski T.M."/>
            <person name="Davidsen T.M."/>
            <person name="Wayne K.J."/>
            <person name="Tettelin H."/>
            <person name="Glass J.I."/>
            <person name="Rusch D."/>
            <person name="Podicherti R."/>
            <person name="Tsui H.-C.T."/>
            <person name="Winkler M.E."/>
        </authorList>
    </citation>
    <scope>NUCLEOTIDE SEQUENCE</scope>
</reference>
<protein>
    <submittedName>
        <fullName evidence="1">Uncharacterized protein</fullName>
    </submittedName>
</protein>
<gene>
    <name evidence="1" type="ORF">METZ01_LOCUS204446</name>
</gene>